<dbReference type="AlphaFoldDB" id="A0A0F6TA56"/>
<proteinExistence type="predicted"/>
<accession>A0A0F6TA56</accession>
<dbReference type="OrthoDB" id="1117124at2"/>
<dbReference type="KEGG" id="ccj:UL81_04145"/>
<dbReference type="Pfam" id="PF07690">
    <property type="entry name" value="MFS_1"/>
    <property type="match status" value="1"/>
</dbReference>
<dbReference type="EMBL" id="CP011311">
    <property type="protein sequence ID" value="AKE38804.1"/>
    <property type="molecule type" value="Genomic_DNA"/>
</dbReference>
<gene>
    <name evidence="1" type="ORF">UL81_04145</name>
</gene>
<dbReference type="GO" id="GO:0022857">
    <property type="term" value="F:transmembrane transporter activity"/>
    <property type="evidence" value="ECO:0007669"/>
    <property type="project" value="InterPro"/>
</dbReference>
<name>A0A0F6TA56_9CORY</name>
<dbReference type="InterPro" id="IPR036259">
    <property type="entry name" value="MFS_trans_sf"/>
</dbReference>
<dbReference type="RefSeq" id="WP_035105814.1">
    <property type="nucleotide sequence ID" value="NZ_CP011311.1"/>
</dbReference>
<dbReference type="SUPFAM" id="SSF103473">
    <property type="entry name" value="MFS general substrate transporter"/>
    <property type="match status" value="1"/>
</dbReference>
<keyword evidence="2" id="KW-1185">Reference proteome</keyword>
<dbReference type="PANTHER" id="PTHR23526">
    <property type="entry name" value="INTEGRAL MEMBRANE TRANSPORT PROTEIN-RELATED"/>
    <property type="match status" value="1"/>
</dbReference>
<dbReference type="STRING" id="161896.UL81_04145"/>
<evidence type="ECO:0000313" key="1">
    <source>
        <dbReference type="EMBL" id="AKE38804.1"/>
    </source>
</evidence>
<organism evidence="1 2">
    <name type="scientific">Corynebacterium camporealensis</name>
    <dbReference type="NCBI Taxonomy" id="161896"/>
    <lineage>
        <taxon>Bacteria</taxon>
        <taxon>Bacillati</taxon>
        <taxon>Actinomycetota</taxon>
        <taxon>Actinomycetes</taxon>
        <taxon>Mycobacteriales</taxon>
        <taxon>Corynebacteriaceae</taxon>
        <taxon>Corynebacterium</taxon>
    </lineage>
</organism>
<protein>
    <submittedName>
        <fullName evidence="1">Uncharacterized protein</fullName>
    </submittedName>
</protein>
<dbReference type="InterPro" id="IPR011701">
    <property type="entry name" value="MFS"/>
</dbReference>
<dbReference type="PANTHER" id="PTHR23526:SF1">
    <property type="entry name" value="MAJOR FACILITATOR SUPERFAMILY MFS_1"/>
    <property type="match status" value="1"/>
</dbReference>
<dbReference type="PATRIC" id="fig|161896.4.peg.815"/>
<dbReference type="HOGENOM" id="CLU_051156_0_0_11"/>
<dbReference type="Proteomes" id="UP000033566">
    <property type="component" value="Chromosome"/>
</dbReference>
<dbReference type="InterPro" id="IPR052528">
    <property type="entry name" value="Sugar_transport-like"/>
</dbReference>
<dbReference type="Gene3D" id="1.20.1250.20">
    <property type="entry name" value="MFS general substrate transporter like domains"/>
    <property type="match status" value="1"/>
</dbReference>
<evidence type="ECO:0000313" key="2">
    <source>
        <dbReference type="Proteomes" id="UP000033566"/>
    </source>
</evidence>
<reference evidence="1 2" key="1">
    <citation type="journal article" date="2015" name="Genome Announc.">
        <title>Complete Genome Sequence of Corynebacterium camporealensis DSM 44610, Isolated from the Milk of a Manchega Sheep with Subclinical Mastitis.</title>
        <authorList>
            <person name="Ruckert C."/>
            <person name="Albersmeier A."/>
            <person name="Winkler A."/>
            <person name="Tauch A."/>
        </authorList>
    </citation>
    <scope>NUCLEOTIDE SEQUENCE [LARGE SCALE GENOMIC DNA]</scope>
    <source>
        <strain evidence="1 2">DSM 44610</strain>
    </source>
</reference>
<sequence>MSRNARYFIWANGLQNLGDQVVAAKTVLPALFQSAGVPNFFTGLLVPIRESGSMLPQAALSPWVSTHRARKRLWIIGSVGQAVSAAALGIGALLFDAWLLGLFSLLALAFLSLFRALCSLAGKDVQGRTIPKKQRGQVTGRATALGGAATLLVGILLAFLGELPQWALAVVILAGASTWAFAALVFGGVEEPVSEEEPRGIDKRWWSDTWTLFTGNKHFRDFVIVRSLLLVSALSTSFIVLLHPVGLAGFVLASGLAALLGGRVSGMISDASSSRTMALGVGLASVLLLGLVAADYWAPEAVLVWVMPLGFFLVHLAHTAVRVARKTYIVNMAEGDERTRYVGAANTLMGVMLLGMGGVSAVISMAGPDVALLFLALVGFVGVWRARRLPEAIG</sequence>